<organism evidence="3 4">
    <name type="scientific">Azohydromonas caseinilytica</name>
    <dbReference type="NCBI Taxonomy" id="2728836"/>
    <lineage>
        <taxon>Bacteria</taxon>
        <taxon>Pseudomonadati</taxon>
        <taxon>Pseudomonadota</taxon>
        <taxon>Betaproteobacteria</taxon>
        <taxon>Burkholderiales</taxon>
        <taxon>Sphaerotilaceae</taxon>
        <taxon>Azohydromonas</taxon>
    </lineage>
</organism>
<sequence length="234" mass="24361">MDPQKQLYGLIAVAEEQQKAVAAAIDDLAKERAALARERAALVQAAAQMAGQAGAVTQAAVNAAPTLQKAAGGAVSEALRVGLLNLSETATDALDEASKPLLGRMSMATQAASEASGTLADSLSGFRQRLGRVVVGLSAGAVLVVGLSAWGMVAWQRHQVESLQLERQALTSEVEQLRANVAALAKKGGRIVMSDCGGRLCVEVSSNQGEGSEKWQAHWRREKSGAGFVIPKGY</sequence>
<dbReference type="AlphaFoldDB" id="A0A848FLM1"/>
<protein>
    <submittedName>
        <fullName evidence="3">Uncharacterized protein</fullName>
    </submittedName>
</protein>
<feature type="transmembrane region" description="Helical" evidence="2">
    <location>
        <begin position="133"/>
        <end position="155"/>
    </location>
</feature>
<evidence type="ECO:0000313" key="4">
    <source>
        <dbReference type="Proteomes" id="UP000574067"/>
    </source>
</evidence>
<keyword evidence="2" id="KW-0472">Membrane</keyword>
<comment type="caution">
    <text evidence="3">The sequence shown here is derived from an EMBL/GenBank/DDBJ whole genome shotgun (WGS) entry which is preliminary data.</text>
</comment>
<keyword evidence="1" id="KW-0175">Coiled coil</keyword>
<dbReference type="RefSeq" id="WP_169164057.1">
    <property type="nucleotide sequence ID" value="NZ_JABBFW010000066.1"/>
</dbReference>
<keyword evidence="2" id="KW-0812">Transmembrane</keyword>
<proteinExistence type="predicted"/>
<evidence type="ECO:0000256" key="2">
    <source>
        <dbReference type="SAM" id="Phobius"/>
    </source>
</evidence>
<keyword evidence="2" id="KW-1133">Transmembrane helix</keyword>
<evidence type="ECO:0000256" key="1">
    <source>
        <dbReference type="SAM" id="Coils"/>
    </source>
</evidence>
<dbReference type="EMBL" id="JABBFW010000066">
    <property type="protein sequence ID" value="NML19170.1"/>
    <property type="molecule type" value="Genomic_DNA"/>
</dbReference>
<accession>A0A848FLM1</accession>
<dbReference type="Proteomes" id="UP000574067">
    <property type="component" value="Unassembled WGS sequence"/>
</dbReference>
<keyword evidence="4" id="KW-1185">Reference proteome</keyword>
<evidence type="ECO:0000313" key="3">
    <source>
        <dbReference type="EMBL" id="NML19170.1"/>
    </source>
</evidence>
<reference evidence="3 4" key="1">
    <citation type="submission" date="2020-04" db="EMBL/GenBank/DDBJ databases">
        <title>Azohydromonas sp. isolated from soil.</title>
        <authorList>
            <person name="Dahal R.H."/>
        </authorList>
    </citation>
    <scope>NUCLEOTIDE SEQUENCE [LARGE SCALE GENOMIC DNA]</scope>
    <source>
        <strain evidence="3 4">G-1-1-14</strain>
    </source>
</reference>
<name>A0A848FLM1_9BURK</name>
<gene>
    <name evidence="3" type="ORF">HHL10_29810</name>
</gene>
<feature type="coiled-coil region" evidence="1">
    <location>
        <begin position="11"/>
        <end position="45"/>
    </location>
</feature>
<feature type="coiled-coil region" evidence="1">
    <location>
        <begin position="160"/>
        <end position="187"/>
    </location>
</feature>